<evidence type="ECO:0000256" key="5">
    <source>
        <dbReference type="ARBA" id="ARBA00023004"/>
    </source>
</evidence>
<dbReference type="InterPro" id="IPR009081">
    <property type="entry name" value="PP-bd_ACP"/>
</dbReference>
<dbReference type="SUPFAM" id="SSF48264">
    <property type="entry name" value="Cytochrome P450"/>
    <property type="match status" value="1"/>
</dbReference>
<feature type="domain" description="Carrier" evidence="9">
    <location>
        <begin position="401"/>
        <end position="482"/>
    </location>
</feature>
<evidence type="ECO:0000256" key="7">
    <source>
        <dbReference type="RuleBase" id="RU000461"/>
    </source>
</evidence>
<evidence type="ECO:0000256" key="3">
    <source>
        <dbReference type="ARBA" id="ARBA00022723"/>
    </source>
</evidence>
<name>A0A2T0T6K3_9PSEU</name>
<dbReference type="GO" id="GO:0005506">
    <property type="term" value="F:iron ion binding"/>
    <property type="evidence" value="ECO:0007669"/>
    <property type="project" value="InterPro"/>
</dbReference>
<reference evidence="10 11" key="1">
    <citation type="submission" date="2018-03" db="EMBL/GenBank/DDBJ databases">
        <title>Genomic Encyclopedia of Archaeal and Bacterial Type Strains, Phase II (KMG-II): from individual species to whole genera.</title>
        <authorList>
            <person name="Goeker M."/>
        </authorList>
    </citation>
    <scope>NUCLEOTIDE SEQUENCE [LARGE SCALE GENOMIC DNA]</scope>
    <source>
        <strain evidence="10 11">DSM 44720</strain>
    </source>
</reference>
<organism evidence="10 11">
    <name type="scientific">Umezawaea tangerina</name>
    <dbReference type="NCBI Taxonomy" id="84725"/>
    <lineage>
        <taxon>Bacteria</taxon>
        <taxon>Bacillati</taxon>
        <taxon>Actinomycetota</taxon>
        <taxon>Actinomycetes</taxon>
        <taxon>Pseudonocardiales</taxon>
        <taxon>Pseudonocardiaceae</taxon>
        <taxon>Umezawaea</taxon>
    </lineage>
</organism>
<feature type="compositionally biased region" description="Basic and acidic residues" evidence="8">
    <location>
        <begin position="67"/>
        <end position="78"/>
    </location>
</feature>
<dbReference type="Gene3D" id="1.10.630.10">
    <property type="entry name" value="Cytochrome P450"/>
    <property type="match status" value="1"/>
</dbReference>
<dbReference type="GO" id="GO:0004497">
    <property type="term" value="F:monooxygenase activity"/>
    <property type="evidence" value="ECO:0007669"/>
    <property type="project" value="UniProtKB-KW"/>
</dbReference>
<dbReference type="InterPro" id="IPR002397">
    <property type="entry name" value="Cyt_P450_B"/>
</dbReference>
<dbReference type="OrthoDB" id="5500002at2"/>
<keyword evidence="6 7" id="KW-0503">Monooxygenase</keyword>
<dbReference type="PROSITE" id="PS00086">
    <property type="entry name" value="CYTOCHROME_P450"/>
    <property type="match status" value="1"/>
</dbReference>
<dbReference type="GO" id="GO:0016705">
    <property type="term" value="F:oxidoreductase activity, acting on paired donors, with incorporation or reduction of molecular oxygen"/>
    <property type="evidence" value="ECO:0007669"/>
    <property type="project" value="InterPro"/>
</dbReference>
<feature type="region of interest" description="Disordered" evidence="8">
    <location>
        <begin position="65"/>
        <end position="84"/>
    </location>
</feature>
<dbReference type="Proteomes" id="UP000239494">
    <property type="component" value="Unassembled WGS sequence"/>
</dbReference>
<dbReference type="InterPro" id="IPR036396">
    <property type="entry name" value="Cyt_P450_sf"/>
</dbReference>
<keyword evidence="4 7" id="KW-0560">Oxidoreductase</keyword>
<dbReference type="InterPro" id="IPR036736">
    <property type="entry name" value="ACP-like_sf"/>
</dbReference>
<proteinExistence type="inferred from homology"/>
<dbReference type="PRINTS" id="PR00359">
    <property type="entry name" value="BP450"/>
</dbReference>
<dbReference type="EMBL" id="PVTF01000005">
    <property type="protein sequence ID" value="PRY41288.1"/>
    <property type="molecule type" value="Genomic_DNA"/>
</dbReference>
<keyword evidence="11" id="KW-1185">Reference proteome</keyword>
<evidence type="ECO:0000259" key="9">
    <source>
        <dbReference type="PROSITE" id="PS50075"/>
    </source>
</evidence>
<evidence type="ECO:0000256" key="2">
    <source>
        <dbReference type="ARBA" id="ARBA00022617"/>
    </source>
</evidence>
<evidence type="ECO:0000256" key="4">
    <source>
        <dbReference type="ARBA" id="ARBA00023002"/>
    </source>
</evidence>
<protein>
    <submittedName>
        <fullName evidence="10">Cytochrome P450</fullName>
    </submittedName>
</protein>
<dbReference type="PROSITE" id="PS50075">
    <property type="entry name" value="CARRIER"/>
    <property type="match status" value="1"/>
</dbReference>
<dbReference type="PRINTS" id="PR00385">
    <property type="entry name" value="P450"/>
</dbReference>
<dbReference type="Gene3D" id="1.10.1200.10">
    <property type="entry name" value="ACP-like"/>
    <property type="match status" value="1"/>
</dbReference>
<keyword evidence="5 7" id="KW-0408">Iron</keyword>
<dbReference type="PANTHER" id="PTHR46696:SF1">
    <property type="entry name" value="CYTOCHROME P450 YJIB-RELATED"/>
    <property type="match status" value="1"/>
</dbReference>
<comment type="caution">
    <text evidence="10">The sequence shown here is derived from an EMBL/GenBank/DDBJ whole genome shotgun (WGS) entry which is preliminary data.</text>
</comment>
<keyword evidence="3 7" id="KW-0479">Metal-binding</keyword>
<evidence type="ECO:0000256" key="8">
    <source>
        <dbReference type="SAM" id="MobiDB-lite"/>
    </source>
</evidence>
<dbReference type="Pfam" id="PF00067">
    <property type="entry name" value="p450"/>
    <property type="match status" value="1"/>
</dbReference>
<dbReference type="AlphaFoldDB" id="A0A2T0T6K3"/>
<sequence length="485" mass="53070">MLDPDLIDLREFGERYYDDPHSVYRELRDRGPVHRALLPDGRTAWLVLGYKEVRDALADPGLSNDVARSRRERGRDTSGAHLLLSDPPRHTRLRKLVAKHFTPRRVELLRPRIEQIVDGLLDDVERAGAVDLVESFALPLPVTVMTGILGVHDLDPTRFRAWTNAIVVSDGGSAEAREALAAMHEYLAGLLAAKEHDKGDGLLDELIEARRDDPTALSAAELLSMTFFLLVAGHETTVNLIANAVHLLLTNPAQLARVRDDPDLVAGVVEEALRHEAPLKLAAERFTTAGITIGDTAVPGDGETVLLGLAAAGRDPDRYTDPAAFDVTRSAGGNLAFGSGLHRCLGAPLAAIEARIAIGALLRRFPDLRPDGAPTWWRSSVTRGLKNLPVRVSVERTYMVDDRKSVVRELSERVTLLMPELREVAFDETSDLRDFAGFDSLVILQLLTHAEEVFGVSLMEDDVAIDSASSVGRLAEHIVGNRQAL</sequence>
<evidence type="ECO:0000313" key="10">
    <source>
        <dbReference type="EMBL" id="PRY41288.1"/>
    </source>
</evidence>
<dbReference type="Pfam" id="PF00550">
    <property type="entry name" value="PP-binding"/>
    <property type="match status" value="1"/>
</dbReference>
<dbReference type="PANTHER" id="PTHR46696">
    <property type="entry name" value="P450, PUTATIVE (EUROFUNG)-RELATED"/>
    <property type="match status" value="1"/>
</dbReference>
<keyword evidence="2 7" id="KW-0349">Heme</keyword>
<evidence type="ECO:0000256" key="1">
    <source>
        <dbReference type="ARBA" id="ARBA00010617"/>
    </source>
</evidence>
<dbReference type="CDD" id="cd11029">
    <property type="entry name" value="CYP107-like"/>
    <property type="match status" value="1"/>
</dbReference>
<dbReference type="RefSeq" id="WP_106188339.1">
    <property type="nucleotide sequence ID" value="NZ_PVTF01000005.1"/>
</dbReference>
<comment type="similarity">
    <text evidence="1 7">Belongs to the cytochrome P450 family.</text>
</comment>
<dbReference type="GO" id="GO:0020037">
    <property type="term" value="F:heme binding"/>
    <property type="evidence" value="ECO:0007669"/>
    <property type="project" value="InterPro"/>
</dbReference>
<gene>
    <name evidence="10" type="ORF">CLV43_10546</name>
</gene>
<dbReference type="FunFam" id="1.10.630.10:FF:000018">
    <property type="entry name" value="Cytochrome P450 monooxygenase"/>
    <property type="match status" value="1"/>
</dbReference>
<dbReference type="InterPro" id="IPR017972">
    <property type="entry name" value="Cyt_P450_CS"/>
</dbReference>
<evidence type="ECO:0000256" key="6">
    <source>
        <dbReference type="ARBA" id="ARBA00023033"/>
    </source>
</evidence>
<evidence type="ECO:0000313" key="11">
    <source>
        <dbReference type="Proteomes" id="UP000239494"/>
    </source>
</evidence>
<dbReference type="SUPFAM" id="SSF47336">
    <property type="entry name" value="ACP-like"/>
    <property type="match status" value="1"/>
</dbReference>
<accession>A0A2T0T6K3</accession>
<dbReference type="InterPro" id="IPR001128">
    <property type="entry name" value="Cyt_P450"/>
</dbReference>